<dbReference type="KEGG" id="spu:100890087"/>
<evidence type="ECO:0000259" key="3">
    <source>
        <dbReference type="PROSITE" id="PS50104"/>
    </source>
</evidence>
<dbReference type="GO" id="GO:0007165">
    <property type="term" value="P:signal transduction"/>
    <property type="evidence" value="ECO:0007669"/>
    <property type="project" value="InterPro"/>
</dbReference>
<keyword evidence="2" id="KW-0472">Membrane</keyword>
<organism evidence="4 5">
    <name type="scientific">Strongylocentrotus purpuratus</name>
    <name type="common">Purple sea urchin</name>
    <dbReference type="NCBI Taxonomy" id="7668"/>
    <lineage>
        <taxon>Eukaryota</taxon>
        <taxon>Metazoa</taxon>
        <taxon>Echinodermata</taxon>
        <taxon>Eleutherozoa</taxon>
        <taxon>Echinozoa</taxon>
        <taxon>Echinoidea</taxon>
        <taxon>Euechinoidea</taxon>
        <taxon>Echinacea</taxon>
        <taxon>Camarodonta</taxon>
        <taxon>Echinidea</taxon>
        <taxon>Strongylocentrotidae</taxon>
        <taxon>Strongylocentrotus</taxon>
    </lineage>
</organism>
<dbReference type="SMART" id="SM00255">
    <property type="entry name" value="TIR"/>
    <property type="match status" value="1"/>
</dbReference>
<keyword evidence="2" id="KW-1133">Transmembrane helix</keyword>
<keyword evidence="2" id="KW-0812">Transmembrane</keyword>
<dbReference type="AlphaFoldDB" id="A0A7M7PL66"/>
<dbReference type="SUPFAM" id="SSF52200">
    <property type="entry name" value="Toll/Interleukin receptor TIR domain"/>
    <property type="match status" value="1"/>
</dbReference>
<keyword evidence="5" id="KW-1185">Reference proteome</keyword>
<evidence type="ECO:0000256" key="2">
    <source>
        <dbReference type="SAM" id="Phobius"/>
    </source>
</evidence>
<reference evidence="4" key="2">
    <citation type="submission" date="2021-01" db="UniProtKB">
        <authorList>
            <consortium name="EnsemblMetazoa"/>
        </authorList>
    </citation>
    <scope>IDENTIFICATION</scope>
</reference>
<dbReference type="Pfam" id="PF13676">
    <property type="entry name" value="TIR_2"/>
    <property type="match status" value="1"/>
</dbReference>
<accession>A0A7M7PL66</accession>
<dbReference type="InterPro" id="IPR028054">
    <property type="entry name" value="DUF4481"/>
</dbReference>
<dbReference type="PANTHER" id="PTHR31193:SF1">
    <property type="entry name" value="TRANSMEMBRANE PROTEIN 268"/>
    <property type="match status" value="1"/>
</dbReference>
<dbReference type="PANTHER" id="PTHR31193">
    <property type="entry name" value="TRANSMEMBRANE PROTEIN C9ORF91"/>
    <property type="match status" value="1"/>
</dbReference>
<dbReference type="EnsemblMetazoa" id="XM_030997500">
    <property type="protein sequence ID" value="XP_030853360"/>
    <property type="gene ID" value="LOC100890087"/>
</dbReference>
<sequence>MDSIIPSEFPEGIFVEDGKDNDPAKVATAEKEKLLEGEDTHMSSFLTDWDTEADQGGGRMVTADSGDDHSVDSLPMSPDEANSNQNADMLVRGMAPVLVGEETSHAFFCFAWEDDEWAINVIRKLESSAYGFSCDNSNHKWDPGVAKMDKIINSISTAKKLVLVVTPDFMRSPWCMYENLRALRGHYTNTAKVIVVVLGEIELPDFLEGIPTINAMSRNFWQRFVAALRLGSSLDAHDASLNNNVPALYNSAHLATIQSSTDCCCKARFDTIYCPDELARKGVQIPQQDYTAAISSILDAPKMRWYTLWYNRLFSSLVCAVITALIIVGVVGNLSNFHNKESGGLHVGISLLIAFVLSAVVVGLLHLIVFYEKRKLNGLIEANLSRANMIFCKHNILVGMTDRFNWCWNRAVLHFIYFDLTDCRKEMIQFLSDNRVRGDGDMGLNQNSSVSVEMLPSSGGDGDDTTRLTIDTRLRTLSPQTLIADTDPRSIAEEAELYLMQHSAPYINKLLKKQLVGPLRKRHCRTTVCLCQFTQKTVFCAPV</sequence>
<evidence type="ECO:0000256" key="1">
    <source>
        <dbReference type="SAM" id="MobiDB-lite"/>
    </source>
</evidence>
<feature type="transmembrane region" description="Helical" evidence="2">
    <location>
        <begin position="347"/>
        <end position="371"/>
    </location>
</feature>
<dbReference type="InterPro" id="IPR000157">
    <property type="entry name" value="TIR_dom"/>
</dbReference>
<feature type="region of interest" description="Disordered" evidence="1">
    <location>
        <begin position="1"/>
        <end position="22"/>
    </location>
</feature>
<feature type="domain" description="TIR" evidence="3">
    <location>
        <begin position="102"/>
        <end position="228"/>
    </location>
</feature>
<feature type="transmembrane region" description="Helical" evidence="2">
    <location>
        <begin position="313"/>
        <end position="335"/>
    </location>
</feature>
<name>A0A7M7PL66_STRPU</name>
<dbReference type="RefSeq" id="XP_030853360.1">
    <property type="nucleotide sequence ID" value="XM_030997500.1"/>
</dbReference>
<dbReference type="OrthoDB" id="1081807at2759"/>
<dbReference type="InterPro" id="IPR035897">
    <property type="entry name" value="Toll_tir_struct_dom_sf"/>
</dbReference>
<protein>
    <recommendedName>
        <fullName evidence="3">TIR domain-containing protein</fullName>
    </recommendedName>
</protein>
<dbReference type="Pfam" id="PF14800">
    <property type="entry name" value="DUF4481"/>
    <property type="match status" value="1"/>
</dbReference>
<dbReference type="GeneID" id="100890087"/>
<feature type="region of interest" description="Disordered" evidence="1">
    <location>
        <begin position="49"/>
        <end position="84"/>
    </location>
</feature>
<dbReference type="Proteomes" id="UP000007110">
    <property type="component" value="Unassembled WGS sequence"/>
</dbReference>
<reference evidence="5" key="1">
    <citation type="submission" date="2015-02" db="EMBL/GenBank/DDBJ databases">
        <title>Genome sequencing for Strongylocentrotus purpuratus.</title>
        <authorList>
            <person name="Murali S."/>
            <person name="Liu Y."/>
            <person name="Vee V."/>
            <person name="English A."/>
            <person name="Wang M."/>
            <person name="Skinner E."/>
            <person name="Han Y."/>
            <person name="Muzny D.M."/>
            <person name="Worley K.C."/>
            <person name="Gibbs R.A."/>
        </authorList>
    </citation>
    <scope>NUCLEOTIDE SEQUENCE</scope>
</reference>
<evidence type="ECO:0000313" key="4">
    <source>
        <dbReference type="EnsemblMetazoa" id="XP_030853360"/>
    </source>
</evidence>
<dbReference type="InParanoid" id="A0A7M7PL66"/>
<dbReference type="Gene3D" id="3.40.50.10140">
    <property type="entry name" value="Toll/interleukin-1 receptor homology (TIR) domain"/>
    <property type="match status" value="1"/>
</dbReference>
<proteinExistence type="predicted"/>
<evidence type="ECO:0000313" key="5">
    <source>
        <dbReference type="Proteomes" id="UP000007110"/>
    </source>
</evidence>
<dbReference type="OMA" id="AIRMINC"/>
<dbReference type="PROSITE" id="PS50104">
    <property type="entry name" value="TIR"/>
    <property type="match status" value="1"/>
</dbReference>